<dbReference type="EMBL" id="CYHH01000012">
    <property type="protein sequence ID" value="CUB07787.1"/>
    <property type="molecule type" value="Genomic_DNA"/>
</dbReference>
<dbReference type="GO" id="GO:0052717">
    <property type="term" value="F:tRNA-specific adenosine-34 deaminase activity"/>
    <property type="evidence" value="ECO:0007669"/>
    <property type="project" value="UniProtKB-UniRule"/>
</dbReference>
<gene>
    <name evidence="8" type="primary">tadA</name>
    <name evidence="10" type="ORF">Ga0061068_1128</name>
</gene>
<dbReference type="GO" id="GO:0002100">
    <property type="term" value="P:tRNA wobble adenosine to inosine editing"/>
    <property type="evidence" value="ECO:0007669"/>
    <property type="project" value="UniProtKB-UniRule"/>
</dbReference>
<dbReference type="SUPFAM" id="SSF53927">
    <property type="entry name" value="Cytidine deaminase-like"/>
    <property type="match status" value="1"/>
</dbReference>
<comment type="subunit">
    <text evidence="2 8">Homodimer.</text>
</comment>
<feature type="binding site" evidence="8">
    <location>
        <position position="91"/>
    </location>
    <ligand>
        <name>Zn(2+)</name>
        <dbReference type="ChEBI" id="CHEBI:29105"/>
        <note>catalytic</note>
    </ligand>
</feature>
<proteinExistence type="inferred from homology"/>
<evidence type="ECO:0000256" key="8">
    <source>
        <dbReference type="HAMAP-Rule" id="MF_00972"/>
    </source>
</evidence>
<comment type="catalytic activity">
    <reaction evidence="7 8">
        <text>adenosine(34) in tRNA + H2O + H(+) = inosine(34) in tRNA + NH4(+)</text>
        <dbReference type="Rhea" id="RHEA:43168"/>
        <dbReference type="Rhea" id="RHEA-COMP:10373"/>
        <dbReference type="Rhea" id="RHEA-COMP:10374"/>
        <dbReference type="ChEBI" id="CHEBI:15377"/>
        <dbReference type="ChEBI" id="CHEBI:15378"/>
        <dbReference type="ChEBI" id="CHEBI:28938"/>
        <dbReference type="ChEBI" id="CHEBI:74411"/>
        <dbReference type="ChEBI" id="CHEBI:82852"/>
        <dbReference type="EC" id="3.5.4.33"/>
    </reaction>
</comment>
<dbReference type="HAMAP" id="MF_00972">
    <property type="entry name" value="tRNA_aden_deaminase"/>
    <property type="match status" value="1"/>
</dbReference>
<feature type="domain" description="CMP/dCMP-type deaminase" evidence="9">
    <location>
        <begin position="7"/>
        <end position="119"/>
    </location>
</feature>
<sequence>MLQQGESDDERFMALALAEAEKAWALGEVPVGAVVVHEGEVIGRGFNRPIASRDPTAHAEIVALREAALRLDNYRLPGCVLYVTLEPCLMCVGAMLHARLAGVVFGAPDPKTGAAGSVLDPFRERRLNHHTSVRGGVAAEACGALLRAFFAERRLARKKEQGCC</sequence>
<dbReference type="InterPro" id="IPR002125">
    <property type="entry name" value="CMP_dCMP_dom"/>
</dbReference>
<comment type="similarity">
    <text evidence="1">Belongs to the cytidine and deoxycytidylate deaminase family. ADAT2 subfamily.</text>
</comment>
<keyword evidence="3 8" id="KW-0819">tRNA processing</keyword>
<dbReference type="NCBIfam" id="NF008113">
    <property type="entry name" value="PRK10860.1"/>
    <property type="match status" value="1"/>
</dbReference>
<evidence type="ECO:0000256" key="2">
    <source>
        <dbReference type="ARBA" id="ARBA00011738"/>
    </source>
</evidence>
<keyword evidence="11" id="KW-1185">Reference proteome</keyword>
<dbReference type="Gene3D" id="3.40.140.10">
    <property type="entry name" value="Cytidine Deaminase, domain 2"/>
    <property type="match status" value="1"/>
</dbReference>
<dbReference type="EC" id="3.5.4.33" evidence="8"/>
<feature type="active site" description="Proton donor" evidence="8">
    <location>
        <position position="60"/>
    </location>
</feature>
<dbReference type="InterPro" id="IPR028883">
    <property type="entry name" value="tRNA_aden_deaminase"/>
</dbReference>
<dbReference type="Pfam" id="PF00383">
    <property type="entry name" value="dCMP_cyt_deam_1"/>
    <property type="match status" value="1"/>
</dbReference>
<dbReference type="GO" id="GO:0008270">
    <property type="term" value="F:zinc ion binding"/>
    <property type="evidence" value="ECO:0007669"/>
    <property type="project" value="UniProtKB-UniRule"/>
</dbReference>
<evidence type="ECO:0000256" key="3">
    <source>
        <dbReference type="ARBA" id="ARBA00022694"/>
    </source>
</evidence>
<accession>A0A0K6IWS8</accession>
<evidence type="ECO:0000256" key="6">
    <source>
        <dbReference type="ARBA" id="ARBA00022833"/>
    </source>
</evidence>
<comment type="function">
    <text evidence="8">Catalyzes the deamination of adenosine to inosine at the wobble position 34 of tRNA(Arg2).</text>
</comment>
<dbReference type="RefSeq" id="WP_218054552.1">
    <property type="nucleotide sequence ID" value="NZ_CYHH01000012.1"/>
</dbReference>
<feature type="binding site" evidence="8">
    <location>
        <position position="88"/>
    </location>
    <ligand>
        <name>Zn(2+)</name>
        <dbReference type="ChEBI" id="CHEBI:29105"/>
        <note>catalytic</note>
    </ligand>
</feature>
<feature type="binding site" evidence="8">
    <location>
        <position position="58"/>
    </location>
    <ligand>
        <name>Zn(2+)</name>
        <dbReference type="ChEBI" id="CHEBI:29105"/>
        <note>catalytic</note>
    </ligand>
</feature>
<dbReference type="PROSITE" id="PS51747">
    <property type="entry name" value="CYT_DCMP_DEAMINASES_2"/>
    <property type="match status" value="1"/>
</dbReference>
<keyword evidence="4 8" id="KW-0479">Metal-binding</keyword>
<dbReference type="InterPro" id="IPR016193">
    <property type="entry name" value="Cytidine_deaminase-like"/>
</dbReference>
<evidence type="ECO:0000313" key="10">
    <source>
        <dbReference type="EMBL" id="CUB07787.1"/>
    </source>
</evidence>
<organism evidence="10 11">
    <name type="scientific">Tepidiphilus thermophilus</name>
    <dbReference type="NCBI Taxonomy" id="876478"/>
    <lineage>
        <taxon>Bacteria</taxon>
        <taxon>Pseudomonadati</taxon>
        <taxon>Pseudomonadota</taxon>
        <taxon>Hydrogenophilia</taxon>
        <taxon>Hydrogenophilales</taxon>
        <taxon>Hydrogenophilaceae</taxon>
        <taxon>Tepidiphilus</taxon>
    </lineage>
</organism>
<evidence type="ECO:0000256" key="1">
    <source>
        <dbReference type="ARBA" id="ARBA00010669"/>
    </source>
</evidence>
<evidence type="ECO:0000256" key="4">
    <source>
        <dbReference type="ARBA" id="ARBA00022723"/>
    </source>
</evidence>
<dbReference type="FunFam" id="3.40.140.10:FF:000005">
    <property type="entry name" value="tRNA-specific adenosine deaminase"/>
    <property type="match status" value="1"/>
</dbReference>
<evidence type="ECO:0000313" key="11">
    <source>
        <dbReference type="Proteomes" id="UP000182108"/>
    </source>
</evidence>
<keyword evidence="5 8" id="KW-0378">Hydrolase</keyword>
<dbReference type="InterPro" id="IPR016192">
    <property type="entry name" value="APOBEC/CMP_deaminase_Zn-bd"/>
</dbReference>
<dbReference type="CDD" id="cd01285">
    <property type="entry name" value="nucleoside_deaminase"/>
    <property type="match status" value="1"/>
</dbReference>
<keyword evidence="6 8" id="KW-0862">Zinc</keyword>
<reference evidence="11" key="1">
    <citation type="submission" date="2015-08" db="EMBL/GenBank/DDBJ databases">
        <authorList>
            <person name="Babu N.S."/>
            <person name="Beckwith C.J."/>
            <person name="Beseler K.G."/>
            <person name="Brison A."/>
            <person name="Carone J.V."/>
            <person name="Caskin T.P."/>
            <person name="Diamond M."/>
            <person name="Durham M.E."/>
            <person name="Foxe J.M."/>
            <person name="Go M."/>
            <person name="Henderson B.A."/>
            <person name="Jones I.B."/>
            <person name="McGettigan J.A."/>
            <person name="Micheletti S.J."/>
            <person name="Nasrallah M.E."/>
            <person name="Ortiz D."/>
            <person name="Piller C.R."/>
            <person name="Privatt S.R."/>
            <person name="Schneider S.L."/>
            <person name="Sharp S."/>
            <person name="Smith T.C."/>
            <person name="Stanton J.D."/>
            <person name="Ullery H.E."/>
            <person name="Wilson R.J."/>
            <person name="Serrano M.G."/>
            <person name="Buck G."/>
            <person name="Lee V."/>
            <person name="Wang Y."/>
            <person name="Carvalho R."/>
            <person name="Voegtly L."/>
            <person name="Shi R."/>
            <person name="Duckworth R."/>
            <person name="Johnson A."/>
            <person name="Loviza R."/>
            <person name="Walstead R."/>
            <person name="Shah Z."/>
            <person name="Kiflezghi M."/>
            <person name="Wade K."/>
            <person name="Ball S.L."/>
            <person name="Bradley K.W."/>
            <person name="Asai D.J."/>
            <person name="Bowman C.A."/>
            <person name="Russell D.A."/>
            <person name="Pope W.H."/>
            <person name="Jacobs-Sera D."/>
            <person name="Hendrix R.W."/>
            <person name="Hatfull G.F."/>
        </authorList>
    </citation>
    <scope>NUCLEOTIDE SEQUENCE [LARGE SCALE GENOMIC DNA]</scope>
    <source>
        <strain evidence="11">JCM 19170</strain>
    </source>
</reference>
<name>A0A0K6IWS8_9PROT</name>
<dbReference type="PANTHER" id="PTHR11079:SF202">
    <property type="entry name" value="TRNA-SPECIFIC ADENOSINE DEAMINASE"/>
    <property type="match status" value="1"/>
</dbReference>
<dbReference type="Proteomes" id="UP000182108">
    <property type="component" value="Unassembled WGS sequence"/>
</dbReference>
<comment type="cofactor">
    <cofactor evidence="8">
        <name>Zn(2+)</name>
        <dbReference type="ChEBI" id="CHEBI:29105"/>
    </cofactor>
    <text evidence="8">Binds 1 zinc ion per subunit.</text>
</comment>
<dbReference type="AlphaFoldDB" id="A0A0K6IWS8"/>
<dbReference type="PANTHER" id="PTHR11079">
    <property type="entry name" value="CYTOSINE DEAMINASE FAMILY MEMBER"/>
    <property type="match status" value="1"/>
</dbReference>
<evidence type="ECO:0000256" key="7">
    <source>
        <dbReference type="ARBA" id="ARBA00048045"/>
    </source>
</evidence>
<evidence type="ECO:0000256" key="5">
    <source>
        <dbReference type="ARBA" id="ARBA00022801"/>
    </source>
</evidence>
<dbReference type="PROSITE" id="PS00903">
    <property type="entry name" value="CYT_DCMP_DEAMINASES_1"/>
    <property type="match status" value="1"/>
</dbReference>
<evidence type="ECO:0000259" key="9">
    <source>
        <dbReference type="PROSITE" id="PS51747"/>
    </source>
</evidence>
<protein>
    <recommendedName>
        <fullName evidence="8">tRNA-specific adenosine deaminase</fullName>
        <ecNumber evidence="8">3.5.4.33</ecNumber>
    </recommendedName>
</protein>